<comment type="catalytic activity">
    <reaction evidence="1">
        <text>pyrrole-2-carboxylate + H2O = 1H-pyrrole + hydrogencarbonate</text>
        <dbReference type="Rhea" id="RHEA:31379"/>
        <dbReference type="ChEBI" id="CHEBI:15377"/>
        <dbReference type="ChEBI" id="CHEBI:17544"/>
        <dbReference type="ChEBI" id="CHEBI:19203"/>
        <dbReference type="ChEBI" id="CHEBI:27660"/>
        <dbReference type="EC" id="4.1.1.93"/>
    </reaction>
</comment>
<feature type="binding site" evidence="1">
    <location>
        <position position="228"/>
    </location>
    <ligand>
        <name>K(+)</name>
        <dbReference type="ChEBI" id="CHEBI:29103"/>
    </ligand>
</feature>
<accession>A0A9D2IF67</accession>
<dbReference type="SUPFAM" id="SSF143968">
    <property type="entry name" value="UbiD C-terminal domain-like"/>
    <property type="match status" value="1"/>
</dbReference>
<sequence length="492" mass="54828">MNVIKSFREYVDILKAKNELTEVTKEVDWKYEMSAVTRRVYDLHGPSPLFSNIKDCTPGFRVLGAPMGLSQDPAHPFKKVALSLGLPEDMSGPEIVTAWSKLADMEPVAPRIVHTGPCKENIIFGQQIDLTKLPIPLIHEGDGGRYINTYGIMIARTPDGSWTNWAITRAMLDGPQTIAGVVIPTQDFGKIYSQWKERGEKMPFALCLGVDPAITMAAGYPLPTGLNECELLGAWYGEPIDLVKCETTDLLVPASTEIVIEGFASVDDSCLLQEGPMGEYGGYVWSGRHKQVPRFDVTAMTYRSNPIMPLCVAGVPTEENHTNWGLNIAAAIQYEIQKKAFPVTGCFIPMECAAHWVVVSVDRNRSTKDDTKLAVDIGKAVFVSRGGSYIPKVIVMDDDIDPSDIKQLVWALATRHHPDNRTAMADQYMFPLVAYLSSKEKDSSVSTRVIYNCLTPFHSWPEELRPVEASFRGYSKELQEYVTDNWKEYGFE</sequence>
<dbReference type="HAMAP" id="MF_01983">
    <property type="entry name" value="UbiD_FDC"/>
    <property type="match status" value="1"/>
</dbReference>
<keyword evidence="1" id="KW-0630">Potassium</keyword>
<evidence type="ECO:0000259" key="4">
    <source>
        <dbReference type="Pfam" id="PF20696"/>
    </source>
</evidence>
<feature type="domain" description="3-octaprenyl-4-hydroxybenzoate carboxy-lyase-like Rift-related" evidence="2">
    <location>
        <begin position="114"/>
        <end position="315"/>
    </location>
</feature>
<protein>
    <recommendedName>
        <fullName evidence="1">Pyrrole-2-carboxylic acid decarboxylase</fullName>
        <shortName evidence="1">P2C decarboxylase</shortName>
        <ecNumber evidence="1">4.1.1.93</ecNumber>
    </recommendedName>
</protein>
<evidence type="ECO:0000313" key="6">
    <source>
        <dbReference type="Proteomes" id="UP000824024"/>
    </source>
</evidence>
<comment type="function">
    <text evidence="1">Catalyzes the prenyl-FMN-dependent decarboxylation of pyrrole-2-carboxylate (P2C). Can also catalyze the carboxylation of pyrrole in the presence of elevated concentrations of CO(2) or bicarbonate.</text>
</comment>
<dbReference type="InterPro" id="IPR002830">
    <property type="entry name" value="UbiD"/>
</dbReference>
<dbReference type="PANTHER" id="PTHR30108">
    <property type="entry name" value="3-OCTAPRENYL-4-HYDROXYBENZOATE CARBOXY-LYASE-RELATED"/>
    <property type="match status" value="1"/>
</dbReference>
<dbReference type="GO" id="GO:0046872">
    <property type="term" value="F:metal ion binding"/>
    <property type="evidence" value="ECO:0007669"/>
    <property type="project" value="UniProtKB-KW"/>
</dbReference>
<dbReference type="GO" id="GO:0033494">
    <property type="term" value="P:ferulate metabolic process"/>
    <property type="evidence" value="ECO:0007669"/>
    <property type="project" value="TreeGrafter"/>
</dbReference>
<feature type="binding site" evidence="1">
    <location>
        <position position="228"/>
    </location>
    <ligand>
        <name>Mn(2+)</name>
        <dbReference type="ChEBI" id="CHEBI:29035"/>
    </ligand>
</feature>
<feature type="binding site" evidence="1">
    <location>
        <position position="218"/>
    </location>
    <ligand>
        <name>K(+)</name>
        <dbReference type="ChEBI" id="CHEBI:29103"/>
    </ligand>
</feature>
<keyword evidence="1" id="KW-0285">Flavoprotein</keyword>
<dbReference type="GO" id="GO:0005737">
    <property type="term" value="C:cytoplasm"/>
    <property type="evidence" value="ECO:0007669"/>
    <property type="project" value="TreeGrafter"/>
</dbReference>
<dbReference type="InterPro" id="IPR049381">
    <property type="entry name" value="UbiD-like_C"/>
</dbReference>
<reference evidence="5" key="2">
    <citation type="submission" date="2021-04" db="EMBL/GenBank/DDBJ databases">
        <authorList>
            <person name="Gilroy R."/>
        </authorList>
    </citation>
    <scope>NUCLEOTIDE SEQUENCE</scope>
    <source>
        <strain evidence="5">CHK192-9172</strain>
    </source>
</reference>
<dbReference type="InterPro" id="IPR049383">
    <property type="entry name" value="UbiD-like_N"/>
</dbReference>
<feature type="binding site" evidence="1">
    <location>
        <position position="217"/>
    </location>
    <ligand>
        <name>K(+)</name>
        <dbReference type="ChEBI" id="CHEBI:29103"/>
    </ligand>
</feature>
<dbReference type="Pfam" id="PF01977">
    <property type="entry name" value="UbiD"/>
    <property type="match status" value="1"/>
</dbReference>
<feature type="binding site" evidence="1">
    <location>
        <position position="228"/>
    </location>
    <ligand>
        <name>prenylated FMN</name>
        <dbReference type="ChEBI" id="CHEBI:87746"/>
    </ligand>
</feature>
<dbReference type="Pfam" id="PF20695">
    <property type="entry name" value="UbiD_N"/>
    <property type="match status" value="1"/>
</dbReference>
<feature type="binding site" evidence="1">
    <location>
        <position position="169"/>
    </location>
    <ligand>
        <name>prenylated FMN</name>
        <dbReference type="ChEBI" id="CHEBI:87746"/>
    </ligand>
</feature>
<dbReference type="Gene3D" id="1.20.5.4570">
    <property type="match status" value="1"/>
</dbReference>
<dbReference type="GO" id="GO:0034941">
    <property type="term" value="F:pyrrole-2-carboxylate decarboxylase activity"/>
    <property type="evidence" value="ECO:0007669"/>
    <property type="project" value="UniProtKB-EC"/>
</dbReference>
<dbReference type="Proteomes" id="UP000824024">
    <property type="component" value="Unassembled WGS sequence"/>
</dbReference>
<evidence type="ECO:0000313" key="5">
    <source>
        <dbReference type="EMBL" id="HIZ06807.1"/>
    </source>
</evidence>
<dbReference type="AlphaFoldDB" id="A0A9D2IF67"/>
<keyword evidence="1" id="KW-0456">Lyase</keyword>
<keyword evidence="1" id="KW-0479">Metal-binding</keyword>
<keyword evidence="1" id="KW-0288">FMN</keyword>
<comment type="cofactor">
    <cofactor evidence="1">
        <name>Mn(2+)</name>
        <dbReference type="ChEBI" id="CHEBI:29035"/>
    </cofactor>
    <text evidence="1">Binds 1 Mn(2+) per subunit.</text>
</comment>
<comment type="cofactor">
    <cofactor evidence="1">
        <name>K(+)</name>
        <dbReference type="ChEBI" id="CHEBI:29103"/>
    </cofactor>
    <text evidence="1">Binds 1 K(+) per subunit.</text>
</comment>
<keyword evidence="1" id="KW-0464">Manganese</keyword>
<dbReference type="InterPro" id="IPR048304">
    <property type="entry name" value="UbiD_Rift_dom"/>
</dbReference>
<comment type="subunit">
    <text evidence="1">Homodimer.</text>
</comment>
<comment type="caution">
    <text evidence="1">Lacks conserved residue(s) required for the propagation of feature annotation.</text>
</comment>
<feature type="binding site" evidence="1">
    <location>
        <position position="186"/>
    </location>
    <ligand>
        <name>prenylated FMN</name>
        <dbReference type="ChEBI" id="CHEBI:87746"/>
    </ligand>
</feature>
<reference evidence="5" key="1">
    <citation type="journal article" date="2021" name="PeerJ">
        <title>Extensive microbial diversity within the chicken gut microbiome revealed by metagenomics and culture.</title>
        <authorList>
            <person name="Gilroy R."/>
            <person name="Ravi A."/>
            <person name="Getino M."/>
            <person name="Pursley I."/>
            <person name="Horton D.L."/>
            <person name="Alikhan N.F."/>
            <person name="Baker D."/>
            <person name="Gharbi K."/>
            <person name="Hall N."/>
            <person name="Watson M."/>
            <person name="Adriaenssens E.M."/>
            <person name="Foster-Nyarko E."/>
            <person name="Jarju S."/>
            <person name="Secka A."/>
            <person name="Antonio M."/>
            <person name="Oren A."/>
            <person name="Chaudhuri R.R."/>
            <person name="La Ragione R."/>
            <person name="Hildebrand F."/>
            <person name="Pallen M.J."/>
        </authorList>
    </citation>
    <scope>NUCLEOTIDE SEQUENCE</scope>
    <source>
        <strain evidence="5">CHK192-9172</strain>
    </source>
</reference>
<gene>
    <name evidence="5" type="ORF">IAA08_02590</name>
</gene>
<comment type="similarity">
    <text evidence="1">Belongs to the UbiD family. UbiD-like/FDC subfamily.</text>
</comment>
<proteinExistence type="inferred from homology"/>
<dbReference type="EC" id="4.1.1.93" evidence="1"/>
<feature type="domain" description="3-octaprenyl-4-hydroxybenzoate carboxy-lyase-like N-terminal" evidence="3">
    <location>
        <begin position="12"/>
        <end position="98"/>
    </location>
</feature>
<dbReference type="NCBIfam" id="TIGR00148">
    <property type="entry name" value="UbiD family decarboxylase"/>
    <property type="match status" value="1"/>
</dbReference>
<dbReference type="PANTHER" id="PTHR30108:SF17">
    <property type="entry name" value="FERULIC ACID DECARBOXYLASE 1"/>
    <property type="match status" value="1"/>
</dbReference>
<comment type="cofactor">
    <cofactor evidence="1">
        <name>prenylated FMN</name>
        <dbReference type="ChEBI" id="CHEBI:87746"/>
    </cofactor>
    <text evidence="1">Binds 1 prenylated FMN per subunit.</text>
</comment>
<dbReference type="SUPFAM" id="SSF50475">
    <property type="entry name" value="FMN-binding split barrel"/>
    <property type="match status" value="1"/>
</dbReference>
<feature type="binding site" evidence="1">
    <location>
        <position position="165"/>
    </location>
    <ligand>
        <name>K(+)</name>
        <dbReference type="ChEBI" id="CHEBI:29103"/>
    </ligand>
</feature>
<feature type="active site" description="Proton donor" evidence="1">
    <location>
        <position position="279"/>
    </location>
</feature>
<evidence type="ECO:0000259" key="3">
    <source>
        <dbReference type="Pfam" id="PF20695"/>
    </source>
</evidence>
<dbReference type="Gene3D" id="3.40.1670.10">
    <property type="entry name" value="UbiD C-terminal domain-like"/>
    <property type="match status" value="1"/>
</dbReference>
<keyword evidence="1" id="KW-0210">Decarboxylase</keyword>
<evidence type="ECO:0000256" key="1">
    <source>
        <dbReference type="HAMAP-Rule" id="MF_01983"/>
    </source>
</evidence>
<evidence type="ECO:0000259" key="2">
    <source>
        <dbReference type="Pfam" id="PF01977"/>
    </source>
</evidence>
<dbReference type="Pfam" id="PF20696">
    <property type="entry name" value="UbiD_C"/>
    <property type="match status" value="1"/>
</dbReference>
<dbReference type="InterPro" id="IPR032903">
    <property type="entry name" value="FDC-like"/>
</dbReference>
<organism evidence="5 6">
    <name type="scientific">Candidatus Eubacterium avistercoris</name>
    <dbReference type="NCBI Taxonomy" id="2838567"/>
    <lineage>
        <taxon>Bacteria</taxon>
        <taxon>Bacillati</taxon>
        <taxon>Bacillota</taxon>
        <taxon>Clostridia</taxon>
        <taxon>Eubacteriales</taxon>
        <taxon>Eubacteriaceae</taxon>
        <taxon>Eubacterium</taxon>
    </lineage>
</organism>
<dbReference type="EMBL" id="DXCH01000069">
    <property type="protein sequence ID" value="HIZ06807.1"/>
    <property type="molecule type" value="Genomic_DNA"/>
</dbReference>
<name>A0A9D2IF67_9FIRM</name>
<feature type="domain" description="3-octaprenyl-4-hydroxybenzoate carboxy-lyase-like C-terminal" evidence="4">
    <location>
        <begin position="324"/>
        <end position="452"/>
    </location>
</feature>
<keyword evidence="1" id="KW-0058">Aromatic hydrocarbons catabolism</keyword>
<comment type="catalytic activity">
    <reaction evidence="1">
        <text>pyrrole-2-carboxylate + H(+) = 1H-pyrrole + CO2</text>
        <dbReference type="Rhea" id="RHEA:31375"/>
        <dbReference type="ChEBI" id="CHEBI:15378"/>
        <dbReference type="ChEBI" id="CHEBI:16526"/>
        <dbReference type="ChEBI" id="CHEBI:19203"/>
        <dbReference type="ChEBI" id="CHEBI:27660"/>
        <dbReference type="EC" id="4.1.1.93"/>
    </reaction>
</comment>
<comment type="caution">
    <text evidence="5">The sequence shown here is derived from an EMBL/GenBank/DDBJ whole genome shotgun (WGS) entry which is preliminary data.</text>
</comment>
<dbReference type="GO" id="GO:0046281">
    <property type="term" value="P:cinnamic acid catabolic process"/>
    <property type="evidence" value="ECO:0007669"/>
    <property type="project" value="TreeGrafter"/>
</dbReference>